<feature type="transmembrane region" description="Helical" evidence="6">
    <location>
        <begin position="344"/>
        <end position="365"/>
    </location>
</feature>
<dbReference type="Gene3D" id="2.60.120.10">
    <property type="entry name" value="Jelly Rolls"/>
    <property type="match status" value="1"/>
</dbReference>
<dbReference type="AlphaFoldDB" id="A0A8J2SJX2"/>
<feature type="transmembrane region" description="Helical" evidence="6">
    <location>
        <begin position="406"/>
        <end position="426"/>
    </location>
</feature>
<dbReference type="GO" id="GO:0035725">
    <property type="term" value="P:sodium ion transmembrane transport"/>
    <property type="evidence" value="ECO:0007669"/>
    <property type="project" value="TreeGrafter"/>
</dbReference>
<dbReference type="PANTHER" id="PTHR45689">
    <property type="entry name" value="I[[H]] CHANNEL, ISOFORM E"/>
    <property type="match status" value="1"/>
</dbReference>
<accession>A0A8J2SJX2</accession>
<dbReference type="OrthoDB" id="421226at2759"/>
<feature type="region of interest" description="Disordered" evidence="5">
    <location>
        <begin position="19"/>
        <end position="135"/>
    </location>
</feature>
<dbReference type="Pfam" id="PF00520">
    <property type="entry name" value="Ion_trans"/>
    <property type="match status" value="1"/>
</dbReference>
<dbReference type="GO" id="GO:0003254">
    <property type="term" value="P:regulation of membrane depolarization"/>
    <property type="evidence" value="ECO:0007669"/>
    <property type="project" value="TreeGrafter"/>
</dbReference>
<keyword evidence="9" id="KW-1185">Reference proteome</keyword>
<dbReference type="GO" id="GO:0005249">
    <property type="term" value="F:voltage-gated potassium channel activity"/>
    <property type="evidence" value="ECO:0007669"/>
    <property type="project" value="TreeGrafter"/>
</dbReference>
<dbReference type="SUPFAM" id="SSF51206">
    <property type="entry name" value="cAMP-binding domain-like"/>
    <property type="match status" value="1"/>
</dbReference>
<evidence type="ECO:0000256" key="1">
    <source>
        <dbReference type="ARBA" id="ARBA00004141"/>
    </source>
</evidence>
<dbReference type="EMBL" id="CAKKNE010000002">
    <property type="protein sequence ID" value="CAH0369359.1"/>
    <property type="molecule type" value="Genomic_DNA"/>
</dbReference>
<keyword evidence="2 6" id="KW-0812">Transmembrane</keyword>
<dbReference type="SUPFAM" id="SSF81324">
    <property type="entry name" value="Voltage-gated potassium channels"/>
    <property type="match status" value="1"/>
</dbReference>
<evidence type="ECO:0000256" key="4">
    <source>
        <dbReference type="ARBA" id="ARBA00023136"/>
    </source>
</evidence>
<evidence type="ECO:0000259" key="7">
    <source>
        <dbReference type="Pfam" id="PF00520"/>
    </source>
</evidence>
<evidence type="ECO:0000313" key="9">
    <source>
        <dbReference type="Proteomes" id="UP000789595"/>
    </source>
</evidence>
<evidence type="ECO:0000313" key="8">
    <source>
        <dbReference type="EMBL" id="CAH0369359.1"/>
    </source>
</evidence>
<dbReference type="InterPro" id="IPR005821">
    <property type="entry name" value="Ion_trans_dom"/>
</dbReference>
<keyword evidence="4 6" id="KW-0472">Membrane</keyword>
<feature type="compositionally biased region" description="Basic and acidic residues" evidence="5">
    <location>
        <begin position="62"/>
        <end position="73"/>
    </location>
</feature>
<comment type="subcellular location">
    <subcellularLocation>
        <location evidence="1">Membrane</location>
        <topology evidence="1">Multi-pass membrane protein</topology>
    </subcellularLocation>
</comment>
<gene>
    <name evidence="8" type="ORF">PECAL_2P24800</name>
</gene>
<dbReference type="PANTHER" id="PTHR45689:SF5">
    <property type="entry name" value="I[[H]] CHANNEL, ISOFORM E"/>
    <property type="match status" value="1"/>
</dbReference>
<organism evidence="8 9">
    <name type="scientific">Pelagomonas calceolata</name>
    <dbReference type="NCBI Taxonomy" id="35677"/>
    <lineage>
        <taxon>Eukaryota</taxon>
        <taxon>Sar</taxon>
        <taxon>Stramenopiles</taxon>
        <taxon>Ochrophyta</taxon>
        <taxon>Pelagophyceae</taxon>
        <taxon>Pelagomonadales</taxon>
        <taxon>Pelagomonadaceae</taxon>
        <taxon>Pelagomonas</taxon>
    </lineage>
</organism>
<keyword evidence="3 6" id="KW-1133">Transmembrane helix</keyword>
<feature type="transmembrane region" description="Helical" evidence="6">
    <location>
        <begin position="188"/>
        <end position="207"/>
    </location>
</feature>
<evidence type="ECO:0000256" key="6">
    <source>
        <dbReference type="SAM" id="Phobius"/>
    </source>
</evidence>
<proteinExistence type="predicted"/>
<feature type="transmembrane region" description="Helical" evidence="6">
    <location>
        <begin position="433"/>
        <end position="452"/>
    </location>
</feature>
<protein>
    <recommendedName>
        <fullName evidence="7">Ion transport domain-containing protein</fullName>
    </recommendedName>
</protein>
<evidence type="ECO:0000256" key="3">
    <source>
        <dbReference type="ARBA" id="ARBA00022989"/>
    </source>
</evidence>
<dbReference type="Gene3D" id="1.10.287.70">
    <property type="match status" value="1"/>
</dbReference>
<dbReference type="InterPro" id="IPR018490">
    <property type="entry name" value="cNMP-bd_dom_sf"/>
</dbReference>
<comment type="caution">
    <text evidence="8">The sequence shown here is derived from an EMBL/GenBank/DDBJ whole genome shotgun (WGS) entry which is preliminary data.</text>
</comment>
<dbReference type="GO" id="GO:0098855">
    <property type="term" value="C:HCN channel complex"/>
    <property type="evidence" value="ECO:0007669"/>
    <property type="project" value="TreeGrafter"/>
</dbReference>
<name>A0A8J2SJX2_9STRA</name>
<sequence length="881" mass="100587">MLQGGNMDRVGAYNQRSSAYNMCGANEDDVVEPQRTRRSRRPREYDEVQYEDDDSQSTAPSRGDRGSFDDAPPRRPRRRQREWPQEDPEDQLAPPPTHERRAVKAIAYTRQDEKSPGPAATPSSKGSAFGKLFTPKKPKESFRTKTLTELTETGTSSVARVKEGNVKFPNSWSGHKVTVFNPYHPRRLMWDATMLILIIIIAVVTPFELTFLDGVPFGKADCPTDKHGCPAPGDLFLFWLNRLSDCFFLVDMVLTFNTSFFDSIRGRWVEERSVIAREYLRCWFWLDVLSLLPYSLMFSEIKAAGLIRVIRLVRLLKLLKLAKQPRIMAKLRQFVTMPIKQQTLIKYFFIIFFIIHWTACTLRLLTSFAVGDCRPKGSDMHSGLPFDDECARTYLNTNRRWGQGPWSQYASAIIWSIGAMSGEAYLPANMEETVLNTLVMLMGIVVMAFLVGELSNILGNFDPVGNEFEQTVDNLDAYFESNQYPEMLRLKLREYVLLTEPIYREKYYIELMKQFSPALRTTVANFQLSHYVANIPFFAFAIQRGCGFEEGAIMDVQEPPQQVGSGDREEVWRRATIVAADPMTEGYEVAYHDGQSTNETKVSVNRLRAVDQRLHYRMIHINRLRRKFVGDFALRLEPMLFMPGDAIIEANWSRCDSLYLVTTGTCIVVKERLNSMFDIRLRHYGSTIGGDISTLLIAGEKRRLRHYDCKAHNAVQIYKMADGEFLSLMAFENYAEFARTIKYFGFCMLVKMLTFRQMEKATAAGLTLQQQFAKLEAANPFVRENETPKSKEKPVKVRLASDLTGLLDQLGLSKSVRSKVVAELKKHEIYNLETAQSLRVEDWDMLDLKMGTRRLILAKLGALGGSYLGSLTDPSQGCARP</sequence>
<dbReference type="InterPro" id="IPR051413">
    <property type="entry name" value="K/Na_HCN_channel"/>
</dbReference>
<dbReference type="InterPro" id="IPR014710">
    <property type="entry name" value="RmlC-like_jellyroll"/>
</dbReference>
<reference evidence="8" key="1">
    <citation type="submission" date="2021-11" db="EMBL/GenBank/DDBJ databases">
        <authorList>
            <consortium name="Genoscope - CEA"/>
            <person name="William W."/>
        </authorList>
    </citation>
    <scope>NUCLEOTIDE SEQUENCE</scope>
</reference>
<dbReference type="Proteomes" id="UP000789595">
    <property type="component" value="Unassembled WGS sequence"/>
</dbReference>
<evidence type="ECO:0000256" key="2">
    <source>
        <dbReference type="ARBA" id="ARBA00022692"/>
    </source>
</evidence>
<evidence type="ECO:0000256" key="5">
    <source>
        <dbReference type="SAM" id="MobiDB-lite"/>
    </source>
</evidence>
<feature type="domain" description="Ion transport" evidence="7">
    <location>
        <begin position="189"/>
        <end position="459"/>
    </location>
</feature>